<feature type="domain" description="HTH tetR-type" evidence="3">
    <location>
        <begin position="12"/>
        <end position="72"/>
    </location>
</feature>
<dbReference type="PANTHER" id="PTHR43479">
    <property type="entry name" value="ACREF/ENVCD OPERON REPRESSOR-RELATED"/>
    <property type="match status" value="1"/>
</dbReference>
<dbReference type="RefSeq" id="WP_216428043.1">
    <property type="nucleotide sequence ID" value="NZ_JARQBN010000002.1"/>
</dbReference>
<dbReference type="PROSITE" id="PS50977">
    <property type="entry name" value="HTH_TETR_2"/>
    <property type="match status" value="1"/>
</dbReference>
<evidence type="ECO:0000256" key="2">
    <source>
        <dbReference type="PROSITE-ProRule" id="PRU00335"/>
    </source>
</evidence>
<dbReference type="PANTHER" id="PTHR43479:SF11">
    <property type="entry name" value="ACREF_ENVCD OPERON REPRESSOR-RELATED"/>
    <property type="match status" value="1"/>
</dbReference>
<evidence type="ECO:0000259" key="3">
    <source>
        <dbReference type="PROSITE" id="PS50977"/>
    </source>
</evidence>
<sequence>MAATDHSQLIKQDSKDYLTTALLQLLEKNSYQSINISQVVRRAGVSRMAFYRNFNSLDDVLIAYFSPIISERFSEIIQQVSPDAKLNSLENYFQEFSETLKRSVSQGYEPIIRQVFNANMELFYNSFPLFAEIKNPERKYYIKFMSDGVYSIWREWLITDQKEPLETIHRLLSTLQHSTLTALKKQ</sequence>
<comment type="caution">
    <text evidence="4">The sequence shown here is derived from an EMBL/GenBank/DDBJ whole genome shotgun (WGS) entry which is preliminary data.</text>
</comment>
<feature type="DNA-binding region" description="H-T-H motif" evidence="2">
    <location>
        <begin position="35"/>
        <end position="54"/>
    </location>
</feature>
<gene>
    <name evidence="4" type="ORF">P7H59_01810</name>
</gene>
<dbReference type="Proteomes" id="UP001265301">
    <property type="component" value="Unassembled WGS sequence"/>
</dbReference>
<dbReference type="InterPro" id="IPR001647">
    <property type="entry name" value="HTH_TetR"/>
</dbReference>
<dbReference type="Pfam" id="PF00440">
    <property type="entry name" value="TetR_N"/>
    <property type="match status" value="1"/>
</dbReference>
<dbReference type="InterPro" id="IPR039532">
    <property type="entry name" value="TetR_C_Firmicutes"/>
</dbReference>
<reference evidence="4 5" key="1">
    <citation type="submission" date="2023-03" db="EMBL/GenBank/DDBJ databases">
        <authorList>
            <person name="Shen W."/>
            <person name="Cai J."/>
        </authorList>
    </citation>
    <scope>NUCLEOTIDE SEQUENCE [LARGE SCALE GENOMIC DNA]</scope>
    <source>
        <strain evidence="4 5">B101</strain>
    </source>
</reference>
<evidence type="ECO:0000313" key="5">
    <source>
        <dbReference type="Proteomes" id="UP001265301"/>
    </source>
</evidence>
<accession>A0ABU3FPD8</accession>
<dbReference type="Pfam" id="PF14278">
    <property type="entry name" value="TetR_C_8"/>
    <property type="match status" value="1"/>
</dbReference>
<protein>
    <submittedName>
        <fullName evidence="4">TetR/AcrR family transcriptional regulator</fullName>
    </submittedName>
</protein>
<evidence type="ECO:0000313" key="4">
    <source>
        <dbReference type="EMBL" id="MDT2827184.1"/>
    </source>
</evidence>
<organism evidence="4 5">
    <name type="scientific">Enterococcus viikkiensis</name>
    <dbReference type="NCBI Taxonomy" id="930854"/>
    <lineage>
        <taxon>Bacteria</taxon>
        <taxon>Bacillati</taxon>
        <taxon>Bacillota</taxon>
        <taxon>Bacilli</taxon>
        <taxon>Lactobacillales</taxon>
        <taxon>Enterococcaceae</taxon>
        <taxon>Enterococcus</taxon>
    </lineage>
</organism>
<dbReference type="InterPro" id="IPR050624">
    <property type="entry name" value="HTH-type_Tx_Regulator"/>
</dbReference>
<evidence type="ECO:0000256" key="1">
    <source>
        <dbReference type="ARBA" id="ARBA00023125"/>
    </source>
</evidence>
<keyword evidence="5" id="KW-1185">Reference proteome</keyword>
<proteinExistence type="predicted"/>
<name>A0ABU3FPD8_9ENTE</name>
<dbReference type="EMBL" id="JARQBN010000002">
    <property type="protein sequence ID" value="MDT2827184.1"/>
    <property type="molecule type" value="Genomic_DNA"/>
</dbReference>
<keyword evidence="1 2" id="KW-0238">DNA-binding</keyword>